<dbReference type="AlphaFoldDB" id="A0A9N9P484"/>
<gene>
    <name evidence="1" type="ORF">DERYTH_LOCUS19902</name>
</gene>
<feature type="non-terminal residue" evidence="1">
    <location>
        <position position="1"/>
    </location>
</feature>
<proteinExistence type="predicted"/>
<dbReference type="Proteomes" id="UP000789405">
    <property type="component" value="Unassembled WGS sequence"/>
</dbReference>
<comment type="caution">
    <text evidence="1">The sequence shown here is derived from an EMBL/GenBank/DDBJ whole genome shotgun (WGS) entry which is preliminary data.</text>
</comment>
<sequence>ALDAEIKLLKVRHSYELSNRSLPLNYCGFDFIDRNFEFVIRYKTDRDNDHQEEYLTNFKNGIEAHLPPNVWCIYVTNINPEQMERLRRICTTFNTTLDRKFYILDQRTIDDSLISENRKRVLRKIYENRHFLQ</sequence>
<dbReference type="EMBL" id="CAJVPY010022579">
    <property type="protein sequence ID" value="CAG8783260.1"/>
    <property type="molecule type" value="Genomic_DNA"/>
</dbReference>
<evidence type="ECO:0000313" key="1">
    <source>
        <dbReference type="EMBL" id="CAG8783260.1"/>
    </source>
</evidence>
<dbReference type="OrthoDB" id="10390482at2759"/>
<protein>
    <submittedName>
        <fullName evidence="1">7531_t:CDS:1</fullName>
    </submittedName>
</protein>
<name>A0A9N9P484_9GLOM</name>
<keyword evidence="2" id="KW-1185">Reference proteome</keyword>
<evidence type="ECO:0000313" key="2">
    <source>
        <dbReference type="Proteomes" id="UP000789405"/>
    </source>
</evidence>
<organism evidence="1 2">
    <name type="scientific">Dentiscutata erythropus</name>
    <dbReference type="NCBI Taxonomy" id="1348616"/>
    <lineage>
        <taxon>Eukaryota</taxon>
        <taxon>Fungi</taxon>
        <taxon>Fungi incertae sedis</taxon>
        <taxon>Mucoromycota</taxon>
        <taxon>Glomeromycotina</taxon>
        <taxon>Glomeromycetes</taxon>
        <taxon>Diversisporales</taxon>
        <taxon>Gigasporaceae</taxon>
        <taxon>Dentiscutata</taxon>
    </lineage>
</organism>
<reference evidence="1" key="1">
    <citation type="submission" date="2021-06" db="EMBL/GenBank/DDBJ databases">
        <authorList>
            <person name="Kallberg Y."/>
            <person name="Tangrot J."/>
            <person name="Rosling A."/>
        </authorList>
    </citation>
    <scope>NUCLEOTIDE SEQUENCE</scope>
    <source>
        <strain evidence="1">MA453B</strain>
    </source>
</reference>
<accession>A0A9N9P484</accession>